<evidence type="ECO:0000256" key="2">
    <source>
        <dbReference type="ARBA" id="ARBA00022803"/>
    </source>
</evidence>
<evidence type="ECO:0000313" key="7">
    <source>
        <dbReference type="Proteomes" id="UP000609064"/>
    </source>
</evidence>
<keyword evidence="7" id="KW-1185">Reference proteome</keyword>
<organism evidence="6 7">
    <name type="scientific">Emticicia aquatilis</name>
    <dbReference type="NCBI Taxonomy" id="1537369"/>
    <lineage>
        <taxon>Bacteria</taxon>
        <taxon>Pseudomonadati</taxon>
        <taxon>Bacteroidota</taxon>
        <taxon>Cytophagia</taxon>
        <taxon>Cytophagales</taxon>
        <taxon>Leadbetterellaceae</taxon>
        <taxon>Emticicia</taxon>
    </lineage>
</organism>
<keyword evidence="5" id="KW-0732">Signal</keyword>
<feature type="chain" id="PRO_5037229880" description="Tetratricopeptide repeat protein" evidence="5">
    <location>
        <begin position="20"/>
        <end position="485"/>
    </location>
</feature>
<evidence type="ECO:0000256" key="3">
    <source>
        <dbReference type="PROSITE-ProRule" id="PRU00339"/>
    </source>
</evidence>
<proteinExistence type="predicted"/>
<evidence type="ECO:0000256" key="1">
    <source>
        <dbReference type="ARBA" id="ARBA00022737"/>
    </source>
</evidence>
<dbReference type="PANTHER" id="PTHR45586">
    <property type="entry name" value="TPR REPEAT-CONTAINING PROTEIN PA4667"/>
    <property type="match status" value="1"/>
</dbReference>
<reference evidence="6" key="2">
    <citation type="submission" date="2020-09" db="EMBL/GenBank/DDBJ databases">
        <authorList>
            <person name="Sun Q."/>
            <person name="Zhou Y."/>
        </authorList>
    </citation>
    <scope>NUCLEOTIDE SEQUENCE</scope>
    <source>
        <strain evidence="6">CGMCC 1.15958</strain>
    </source>
</reference>
<evidence type="ECO:0000256" key="5">
    <source>
        <dbReference type="SAM" id="SignalP"/>
    </source>
</evidence>
<keyword evidence="1" id="KW-0677">Repeat</keyword>
<dbReference type="SUPFAM" id="SSF48452">
    <property type="entry name" value="TPR-like"/>
    <property type="match status" value="1"/>
</dbReference>
<dbReference type="RefSeq" id="WP_188765090.1">
    <property type="nucleotide sequence ID" value="NZ_BMKK01000002.1"/>
</dbReference>
<dbReference type="AlphaFoldDB" id="A0A917DMN5"/>
<keyword evidence="4" id="KW-0175">Coiled coil</keyword>
<feature type="signal peptide" evidence="5">
    <location>
        <begin position="1"/>
        <end position="19"/>
    </location>
</feature>
<dbReference type="InterPro" id="IPR011990">
    <property type="entry name" value="TPR-like_helical_dom_sf"/>
</dbReference>
<dbReference type="InterPro" id="IPR051012">
    <property type="entry name" value="CellSynth/LPSAsmb/PSIAsmb"/>
</dbReference>
<evidence type="ECO:0000256" key="4">
    <source>
        <dbReference type="SAM" id="Coils"/>
    </source>
</evidence>
<name>A0A917DMN5_9BACT</name>
<protein>
    <recommendedName>
        <fullName evidence="8">Tetratricopeptide repeat protein</fullName>
    </recommendedName>
</protein>
<accession>A0A917DMN5</accession>
<dbReference type="PANTHER" id="PTHR45586:SF1">
    <property type="entry name" value="LIPOPOLYSACCHARIDE ASSEMBLY PROTEIN B"/>
    <property type="match status" value="1"/>
</dbReference>
<dbReference type="InterPro" id="IPR019734">
    <property type="entry name" value="TPR_rpt"/>
</dbReference>
<gene>
    <name evidence="6" type="ORF">GCM10011514_11600</name>
</gene>
<dbReference type="EMBL" id="BMKK01000002">
    <property type="protein sequence ID" value="GGD49102.1"/>
    <property type="molecule type" value="Genomic_DNA"/>
</dbReference>
<dbReference type="SMART" id="SM00028">
    <property type="entry name" value="TPR"/>
    <property type="match status" value="2"/>
</dbReference>
<comment type="caution">
    <text evidence="6">The sequence shown here is derived from an EMBL/GenBank/DDBJ whole genome shotgun (WGS) entry which is preliminary data.</text>
</comment>
<dbReference type="PROSITE" id="PS50005">
    <property type="entry name" value="TPR"/>
    <property type="match status" value="1"/>
</dbReference>
<evidence type="ECO:0008006" key="8">
    <source>
        <dbReference type="Google" id="ProtNLM"/>
    </source>
</evidence>
<sequence length="485" mass="52678">MKKIILASVMTVFTTGVYAQGAIDAQLKEAQCKTATDNIAKAEKATQDPKKGVKSATWVKLAESQIEMAIDCGKDSSASEKAYNTYMKALEVDKAAGGKGVKDIETAMSGTTSRLYTSLMQQGAGFYNSKNFKNALKLFKLASATSPKDTIATLYAGIVAQQGQELADAKTYFGKFIEQGGKDVAVFYGLSELYRNDKESAKAVEILKKGIAVNPKDKDLQSSLINAYLGGGMMNEAIDMMKQRVASTPNTPENAKNLAEDFKNLGTLYENGAGEFEKKIRPLESELSVAAREKAEAEKDLANVEGKKAAQEDELKRLNDRLKKEPKNAASIKGSIASVTQMIASANSEVEAAKQKIAKATQAAQNGSKNEAELKELKAKEAELKDLAVANYKKALEIDPANFDANYNLGVYYFNSAVVAKGAVDRMDMKTYNEKGKAIEEQVCATFNQSKVYFDKCKSLKADDQDTNANLDNLKGVLEQCAKRK</sequence>
<feature type="coiled-coil region" evidence="4">
    <location>
        <begin position="280"/>
        <end position="390"/>
    </location>
</feature>
<keyword evidence="2 3" id="KW-0802">TPR repeat</keyword>
<dbReference type="Proteomes" id="UP000609064">
    <property type="component" value="Unassembled WGS sequence"/>
</dbReference>
<evidence type="ECO:0000313" key="6">
    <source>
        <dbReference type="EMBL" id="GGD49102.1"/>
    </source>
</evidence>
<dbReference type="Gene3D" id="1.25.40.10">
    <property type="entry name" value="Tetratricopeptide repeat domain"/>
    <property type="match status" value="2"/>
</dbReference>
<dbReference type="Pfam" id="PF13181">
    <property type="entry name" value="TPR_8"/>
    <property type="match status" value="1"/>
</dbReference>
<dbReference type="Pfam" id="PF13414">
    <property type="entry name" value="TPR_11"/>
    <property type="match status" value="1"/>
</dbReference>
<feature type="repeat" description="TPR" evidence="3">
    <location>
        <begin position="184"/>
        <end position="217"/>
    </location>
</feature>
<reference evidence="6" key="1">
    <citation type="journal article" date="2014" name="Int. J. Syst. Evol. Microbiol.">
        <title>Complete genome sequence of Corynebacterium casei LMG S-19264T (=DSM 44701T), isolated from a smear-ripened cheese.</title>
        <authorList>
            <consortium name="US DOE Joint Genome Institute (JGI-PGF)"/>
            <person name="Walter F."/>
            <person name="Albersmeier A."/>
            <person name="Kalinowski J."/>
            <person name="Ruckert C."/>
        </authorList>
    </citation>
    <scope>NUCLEOTIDE SEQUENCE</scope>
    <source>
        <strain evidence="6">CGMCC 1.15958</strain>
    </source>
</reference>